<evidence type="ECO:0000313" key="7">
    <source>
        <dbReference type="EMBL" id="KAB7508071.1"/>
    </source>
</evidence>
<feature type="domain" description="GRIP" evidence="6">
    <location>
        <begin position="1184"/>
        <end position="1233"/>
    </location>
</feature>
<dbReference type="Proteomes" id="UP000326759">
    <property type="component" value="Unassembled WGS sequence"/>
</dbReference>
<feature type="coiled-coil region" evidence="4">
    <location>
        <begin position="14"/>
        <end position="190"/>
    </location>
</feature>
<dbReference type="PANTHER" id="PTHR18921">
    <property type="entry name" value="MYOSIN HEAVY CHAIN - RELATED"/>
    <property type="match status" value="1"/>
</dbReference>
<dbReference type="EMBL" id="SEYY01000081">
    <property type="protein sequence ID" value="KAB7508071.1"/>
    <property type="molecule type" value="Genomic_DNA"/>
</dbReference>
<dbReference type="InterPro" id="IPR000237">
    <property type="entry name" value="GRIP_dom"/>
</dbReference>
<evidence type="ECO:0000256" key="1">
    <source>
        <dbReference type="ARBA" id="ARBA00004555"/>
    </source>
</evidence>
<evidence type="ECO:0000313" key="8">
    <source>
        <dbReference type="Proteomes" id="UP000326759"/>
    </source>
</evidence>
<comment type="subcellular location">
    <subcellularLocation>
        <location evidence="1">Golgi apparatus</location>
    </subcellularLocation>
</comment>
<dbReference type="GO" id="GO:0006888">
    <property type="term" value="P:endoplasmic reticulum to Golgi vesicle-mediated transport"/>
    <property type="evidence" value="ECO:0007669"/>
    <property type="project" value="TreeGrafter"/>
</dbReference>
<keyword evidence="7" id="KW-0675">Receptor</keyword>
<reference evidence="7 8" key="1">
    <citation type="journal article" date="2019" name="PLoS Biol.">
        <title>Sex chromosomes control vertical transmission of feminizing Wolbachia symbionts in an isopod.</title>
        <authorList>
            <person name="Becking T."/>
            <person name="Chebbi M.A."/>
            <person name="Giraud I."/>
            <person name="Moumen B."/>
            <person name="Laverre T."/>
            <person name="Caubet Y."/>
            <person name="Peccoud J."/>
            <person name="Gilbert C."/>
            <person name="Cordaux R."/>
        </authorList>
    </citation>
    <scope>NUCLEOTIDE SEQUENCE [LARGE SCALE GENOMIC DNA]</scope>
    <source>
        <strain evidence="7">ANa2</strain>
        <tissue evidence="7">Whole body excluding digestive tract and cuticle</tissue>
    </source>
</reference>
<feature type="region of interest" description="Disordered" evidence="5">
    <location>
        <begin position="366"/>
        <end position="405"/>
    </location>
</feature>
<organism evidence="7 8">
    <name type="scientific">Armadillidium nasatum</name>
    <dbReference type="NCBI Taxonomy" id="96803"/>
    <lineage>
        <taxon>Eukaryota</taxon>
        <taxon>Metazoa</taxon>
        <taxon>Ecdysozoa</taxon>
        <taxon>Arthropoda</taxon>
        <taxon>Crustacea</taxon>
        <taxon>Multicrustacea</taxon>
        <taxon>Malacostraca</taxon>
        <taxon>Eumalacostraca</taxon>
        <taxon>Peracarida</taxon>
        <taxon>Isopoda</taxon>
        <taxon>Oniscidea</taxon>
        <taxon>Crinocheta</taxon>
        <taxon>Armadillidiidae</taxon>
        <taxon>Armadillidium</taxon>
    </lineage>
</organism>
<evidence type="ECO:0000256" key="2">
    <source>
        <dbReference type="ARBA" id="ARBA00023034"/>
    </source>
</evidence>
<feature type="coiled-coil region" evidence="4">
    <location>
        <begin position="640"/>
        <end position="842"/>
    </location>
</feature>
<dbReference type="PROSITE" id="PS50913">
    <property type="entry name" value="GRIP"/>
    <property type="match status" value="1"/>
</dbReference>
<evidence type="ECO:0000259" key="6">
    <source>
        <dbReference type="PROSITE" id="PS50913"/>
    </source>
</evidence>
<feature type="coiled-coil region" evidence="4">
    <location>
        <begin position="244"/>
        <end position="271"/>
    </location>
</feature>
<evidence type="ECO:0000256" key="3">
    <source>
        <dbReference type="ARBA" id="ARBA00023054"/>
    </source>
</evidence>
<sequence length="1397" mass="160826">MYGHVRLEKISFLQRQLAEEKRRREEDILALQEEEILKSKKALAEELRQCRNEIELKNSTSKVDIQVEEQKTVELSQKLESVAQENLSLIERINNLQNEQSVSTTKIEELESVIDSRDTKIEELNKTVSEYKQQITDKNKESSSVVEDLENAYVLKNKLESEVFDARTALENSQKDVEEMKKHFNLLQVNDARNNEVIKDLNDTVRFKDEEILKFQAVVEEKTIEHMNTFRKLKQHEEMTRITIKDFQKEIQELKIKIKDLEEKRQPEQGERNEGVLEVSKYDGIIKELMENCSLQKAEDLPTAISEMNSEIASLRCERDRLSEDLKDTQVVVDTLETEKVYIDLEKECEDLRDQLEELQCGERVVPEGSLTPRPLPTIKEEEDVQSSSQFEGENDSSKNIENRTVEGTGGSELIEKINELNSQVAALSEARQNLEMELSFVRKEKLETDQRLSESLSRLGNLSNLEAEAVNLRHENESLQSHLNNLNKRLENVGCVHEEKVQLEKQIQQMSEAAQRMSLESAHTYTDDEVEFMRVSLEGKIDIQNRSINEYKEEILKLKSYINSINNTTDNYAHLQEKVTQLETDLDSAKSAIIYKEDQIDDLKRAIEQIGSIFQLSGCDSRQTYVNVKQIYDSLITKLKDSSTDLFDLKEELELLKKENMKKNNNENEVIRKLTAEIQFLKSELSSSKNEFERMHHENESLLKKHIENIGDLKVQCEILQNEKGSLISKLELQKEEERNLHNQLNMISEKNAALESSIKSNDNTIKKLETDFSAKENSLNNRIKSLEQDLVSKVEKSNGEAMKSLEEHFKESVETLKKENEELQSQLTDLKTERLRMIETSTLKHQESVTYYNEIQRLNDVIRKEEQRKSLEITALNEKLKELTFEKEKSLCELNALKLNWEATVRESLPKSEAQRLQEECNRMNQEIIKLNEELKKQQESYKTLLKERDHLRMANSSFNTQYEEKSREWSESQVFFIICFESDFKCFNFEVEETYTNEAVEVEETYTNEAVKSEQREASLRQSLAKMHEKIASRSTHYSNENQKTTAQLEAIQEQLSEAIHERDETRAQLLVVQESSEQHQEALTRLQNVLQDFQKNQTREISLAIEREKRKLEEEKKRNTELELQLRIVNVRQKEIESTVASTASLRDELQAKEDTIVALKSQVNAVNVAARKSQEQVALLQTASDAKVDKNLFVGYFATPTDKQREVLRIVAEVLDFSPEERSRTGIDQQPGSWLTSIANFLAPPPSNIRVSSKVDLLDHSSLSQAFIRFLEEESSPKTHAKLPAVQMAEEANQKAQKKAQAKNNSLGNNIYESVLNMNPNSSSVPSSTETINTLLLSSTSSLQGNFPLISTPAVSSAPILSTTSSEEIPTPKFLHNLLNSNDNNEGTGSGS</sequence>
<proteinExistence type="predicted"/>
<dbReference type="GO" id="GO:0005794">
    <property type="term" value="C:Golgi apparatus"/>
    <property type="evidence" value="ECO:0007669"/>
    <property type="project" value="UniProtKB-SubCell"/>
</dbReference>
<keyword evidence="3 4" id="KW-0175">Coiled coil</keyword>
<accession>A0A5N5TPP4</accession>
<dbReference type="OrthoDB" id="425925at2759"/>
<keyword evidence="8" id="KW-1185">Reference proteome</keyword>
<evidence type="ECO:0000256" key="5">
    <source>
        <dbReference type="SAM" id="MobiDB-lite"/>
    </source>
</evidence>
<feature type="coiled-coil region" evidence="4">
    <location>
        <begin position="305"/>
        <end position="362"/>
    </location>
</feature>
<dbReference type="PANTHER" id="PTHR18921:SF2">
    <property type="entry name" value="THYROID RECEPTOR-INTERACTING PROTEIN 11"/>
    <property type="match status" value="1"/>
</dbReference>
<evidence type="ECO:0000256" key="4">
    <source>
        <dbReference type="SAM" id="Coils"/>
    </source>
</evidence>
<name>A0A5N5TPP4_9CRUS</name>
<protein>
    <submittedName>
        <fullName evidence="7">Thyroid receptor-interacting protein 11</fullName>
    </submittedName>
</protein>
<dbReference type="GO" id="GO:0031267">
    <property type="term" value="F:small GTPase binding"/>
    <property type="evidence" value="ECO:0007669"/>
    <property type="project" value="TreeGrafter"/>
</dbReference>
<feature type="compositionally biased region" description="Basic and acidic residues" evidence="5">
    <location>
        <begin position="396"/>
        <end position="405"/>
    </location>
</feature>
<feature type="coiled-coil region" evidence="4">
    <location>
        <begin position="875"/>
        <end position="957"/>
    </location>
</feature>
<keyword evidence="2" id="KW-0333">Golgi apparatus</keyword>
<comment type="caution">
    <text evidence="7">The sequence shown here is derived from an EMBL/GenBank/DDBJ whole genome shotgun (WGS) entry which is preliminary data.</text>
</comment>
<feature type="coiled-coil region" evidence="4">
    <location>
        <begin position="411"/>
        <end position="593"/>
    </location>
</feature>
<dbReference type="GO" id="GO:0007030">
    <property type="term" value="P:Golgi organization"/>
    <property type="evidence" value="ECO:0007669"/>
    <property type="project" value="TreeGrafter"/>
</dbReference>
<feature type="coiled-coil region" evidence="4">
    <location>
        <begin position="1045"/>
        <end position="1167"/>
    </location>
</feature>
<gene>
    <name evidence="7" type="primary">TRIP11</name>
    <name evidence="7" type="ORF">Anas_02401</name>
</gene>